<gene>
    <name evidence="5" type="ORF">RB653_002480</name>
</gene>
<protein>
    <recommendedName>
        <fullName evidence="4">Nas2 N-terminal domain-containing protein</fullName>
    </recommendedName>
</protein>
<keyword evidence="2" id="KW-0175">Coiled coil</keyword>
<dbReference type="AlphaFoldDB" id="A0AAN7YVN2"/>
<evidence type="ECO:0000313" key="5">
    <source>
        <dbReference type="EMBL" id="KAK5577537.1"/>
    </source>
</evidence>
<feature type="region of interest" description="Disordered" evidence="3">
    <location>
        <begin position="106"/>
        <end position="144"/>
    </location>
</feature>
<evidence type="ECO:0000256" key="3">
    <source>
        <dbReference type="SAM" id="MobiDB-lite"/>
    </source>
</evidence>
<dbReference type="Gene3D" id="2.30.42.10">
    <property type="match status" value="1"/>
</dbReference>
<accession>A0AAN7YVN2</accession>
<dbReference type="Pfam" id="PF18265">
    <property type="entry name" value="Nas2_N"/>
    <property type="match status" value="1"/>
</dbReference>
<dbReference type="InterPro" id="IPR040815">
    <property type="entry name" value="Nas2_N"/>
</dbReference>
<dbReference type="InterPro" id="IPR035269">
    <property type="entry name" value="PSMD9"/>
</dbReference>
<dbReference type="FunFam" id="2.30.42.10:FF:000107">
    <property type="entry name" value="26S proteasome non-ATPase regulatory subunit 9"/>
    <property type="match status" value="1"/>
</dbReference>
<evidence type="ECO:0000256" key="2">
    <source>
        <dbReference type="SAM" id="Coils"/>
    </source>
</evidence>
<feature type="coiled-coil region" evidence="2">
    <location>
        <begin position="18"/>
        <end position="45"/>
    </location>
</feature>
<dbReference type="GO" id="GO:0070682">
    <property type="term" value="P:proteasome regulatory particle assembly"/>
    <property type="evidence" value="ECO:0007669"/>
    <property type="project" value="InterPro"/>
</dbReference>
<dbReference type="PANTHER" id="PTHR12651:SF1">
    <property type="entry name" value="26S PROTEASOME NON-ATPASE REGULATORY SUBUNIT 9"/>
    <property type="match status" value="1"/>
</dbReference>
<feature type="compositionally biased region" description="Basic and acidic residues" evidence="3">
    <location>
        <begin position="129"/>
        <end position="144"/>
    </location>
</feature>
<proteinExistence type="predicted"/>
<dbReference type="GO" id="GO:0005737">
    <property type="term" value="C:cytoplasm"/>
    <property type="evidence" value="ECO:0007669"/>
    <property type="project" value="TreeGrafter"/>
</dbReference>
<dbReference type="EMBL" id="JAVFKY010000004">
    <property type="protein sequence ID" value="KAK5577537.1"/>
    <property type="molecule type" value="Genomic_DNA"/>
</dbReference>
<name>A0AAN7YVN2_9MYCE</name>
<dbReference type="Gene3D" id="6.10.140.1710">
    <property type="match status" value="1"/>
</dbReference>
<feature type="compositionally biased region" description="Low complexity" evidence="3">
    <location>
        <begin position="110"/>
        <end position="128"/>
    </location>
</feature>
<dbReference type="GO" id="GO:0005634">
    <property type="term" value="C:nucleus"/>
    <property type="evidence" value="ECO:0007669"/>
    <property type="project" value="TreeGrafter"/>
</dbReference>
<keyword evidence="6" id="KW-1185">Reference proteome</keyword>
<dbReference type="InterPro" id="IPR036034">
    <property type="entry name" value="PDZ_sf"/>
</dbReference>
<evidence type="ECO:0000256" key="1">
    <source>
        <dbReference type="ARBA" id="ARBA00023186"/>
    </source>
</evidence>
<dbReference type="PANTHER" id="PTHR12651">
    <property type="entry name" value="26S PROTEASOME NON-ATPASE REGULATORY SUBUNIT 9"/>
    <property type="match status" value="1"/>
</dbReference>
<evidence type="ECO:0000259" key="4">
    <source>
        <dbReference type="Pfam" id="PF18265"/>
    </source>
</evidence>
<comment type="caution">
    <text evidence="5">The sequence shown here is derived from an EMBL/GenBank/DDBJ whole genome shotgun (WGS) entry which is preliminary data.</text>
</comment>
<organism evidence="5 6">
    <name type="scientific">Dictyostelium firmibasis</name>
    <dbReference type="NCBI Taxonomy" id="79012"/>
    <lineage>
        <taxon>Eukaryota</taxon>
        <taxon>Amoebozoa</taxon>
        <taxon>Evosea</taxon>
        <taxon>Eumycetozoa</taxon>
        <taxon>Dictyostelia</taxon>
        <taxon>Dictyosteliales</taxon>
        <taxon>Dictyosteliaceae</taxon>
        <taxon>Dictyostelium</taxon>
    </lineage>
</organism>
<dbReference type="Proteomes" id="UP001344447">
    <property type="component" value="Unassembled WGS sequence"/>
</dbReference>
<feature type="domain" description="Nas2 N-terminal" evidence="4">
    <location>
        <begin position="25"/>
        <end position="107"/>
    </location>
</feature>
<keyword evidence="1" id="KW-0143">Chaperone</keyword>
<evidence type="ECO:0000313" key="6">
    <source>
        <dbReference type="Proteomes" id="UP001344447"/>
    </source>
</evidence>
<reference evidence="5 6" key="1">
    <citation type="submission" date="2023-11" db="EMBL/GenBank/DDBJ databases">
        <title>Dfirmibasis_genome.</title>
        <authorList>
            <person name="Edelbroek B."/>
            <person name="Kjellin J."/>
            <person name="Jerlstrom-Hultqvist J."/>
            <person name="Soderbom F."/>
        </authorList>
    </citation>
    <scope>NUCLEOTIDE SEQUENCE [LARGE SCALE GENOMIC DNA]</scope>
    <source>
        <strain evidence="5 6">TNS-C-14</strain>
    </source>
</reference>
<sequence>MTDINNKNNDSDDSITIIEDEAAIIKRLMVTRNDLEKELESLMNFLKSGDGKTFGLKGSFTDSEGYPSPHLELIIEVKKARSRIAHIQNDYKQVMKDIEFHLGKLHKPQTTNNNQSSTFSINNTTTTKNNDKKNDDDDDNEMKIDKSSTNTLEIKPIKVDIEEKVGLPFVYIDLVSEGSPSDKANLKKGDLIFQFGTVGPFYEERHVGDNLNSTHLQSIATIVRNSENKAIPIKLSRGTSTISTSLIPRKWSGQGLIGCLIKPI</sequence>